<evidence type="ECO:0000313" key="7">
    <source>
        <dbReference type="Ensembl" id="ENSCSAVP00000011797.1"/>
    </source>
</evidence>
<dbReference type="GO" id="GO:0003254">
    <property type="term" value="P:regulation of membrane depolarization"/>
    <property type="evidence" value="ECO:0007669"/>
    <property type="project" value="TreeGrafter"/>
</dbReference>
<dbReference type="GeneTree" id="ENSGT00940000156523"/>
<evidence type="ECO:0000256" key="2">
    <source>
        <dbReference type="ARBA" id="ARBA00022692"/>
    </source>
</evidence>
<dbReference type="GO" id="GO:0005249">
    <property type="term" value="F:voltage-gated potassium channel activity"/>
    <property type="evidence" value="ECO:0007669"/>
    <property type="project" value="TreeGrafter"/>
</dbReference>
<proteinExistence type="predicted"/>
<evidence type="ECO:0000313" key="8">
    <source>
        <dbReference type="Proteomes" id="UP000007875"/>
    </source>
</evidence>
<dbReference type="GO" id="GO:0035725">
    <property type="term" value="P:sodium ion transmembrane transport"/>
    <property type="evidence" value="ECO:0007669"/>
    <property type="project" value="TreeGrafter"/>
</dbReference>
<dbReference type="PANTHER" id="PTHR45689:SF5">
    <property type="entry name" value="I[[H]] CHANNEL, ISOFORM E"/>
    <property type="match status" value="1"/>
</dbReference>
<reference evidence="8" key="1">
    <citation type="submission" date="2003-08" db="EMBL/GenBank/DDBJ databases">
        <authorList>
            <person name="Birren B."/>
            <person name="Nusbaum C."/>
            <person name="Abebe A."/>
            <person name="Abouelleil A."/>
            <person name="Adekoya E."/>
            <person name="Ait-zahra M."/>
            <person name="Allen N."/>
            <person name="Allen T."/>
            <person name="An P."/>
            <person name="Anderson M."/>
            <person name="Anderson S."/>
            <person name="Arachchi H."/>
            <person name="Armbruster J."/>
            <person name="Bachantsang P."/>
            <person name="Baldwin J."/>
            <person name="Barry A."/>
            <person name="Bayul T."/>
            <person name="Blitshsteyn B."/>
            <person name="Bloom T."/>
            <person name="Blye J."/>
            <person name="Boguslavskiy L."/>
            <person name="Borowsky M."/>
            <person name="Boukhgalter B."/>
            <person name="Brunache A."/>
            <person name="Butler J."/>
            <person name="Calixte N."/>
            <person name="Calvo S."/>
            <person name="Camarata J."/>
            <person name="Campo K."/>
            <person name="Chang J."/>
            <person name="Cheshatsang Y."/>
            <person name="Citroen M."/>
            <person name="Collymore A."/>
            <person name="Considine T."/>
            <person name="Cook A."/>
            <person name="Cooke P."/>
            <person name="Corum B."/>
            <person name="Cuomo C."/>
            <person name="David R."/>
            <person name="Dawoe T."/>
            <person name="Degray S."/>
            <person name="Dodge S."/>
            <person name="Dooley K."/>
            <person name="Dorje P."/>
            <person name="Dorjee K."/>
            <person name="Dorris L."/>
            <person name="Duffey N."/>
            <person name="Dupes A."/>
            <person name="Elkins T."/>
            <person name="Engels R."/>
            <person name="Erickson J."/>
            <person name="Farina A."/>
            <person name="Faro S."/>
            <person name="Ferreira P."/>
            <person name="Fischer H."/>
            <person name="Fitzgerald M."/>
            <person name="Foley K."/>
            <person name="Gage D."/>
            <person name="Galagan J."/>
            <person name="Gearin G."/>
            <person name="Gnerre S."/>
            <person name="Gnirke A."/>
            <person name="Goyette A."/>
            <person name="Graham J."/>
            <person name="Grandbois E."/>
            <person name="Gyaltsen K."/>
            <person name="Hafez N."/>
            <person name="Hagopian D."/>
            <person name="Hagos B."/>
            <person name="Hall J."/>
            <person name="Hatcher B."/>
            <person name="Heller A."/>
            <person name="Higgins H."/>
            <person name="Honan T."/>
            <person name="Horn A."/>
            <person name="Houde N."/>
            <person name="Hughes L."/>
            <person name="Hulme W."/>
            <person name="Husby E."/>
            <person name="Iliev I."/>
            <person name="Jaffe D."/>
            <person name="Jones C."/>
            <person name="Kamal M."/>
            <person name="Kamat A."/>
            <person name="Kamvysselis M."/>
            <person name="Karlsson E."/>
            <person name="Kells C."/>
            <person name="Kieu A."/>
            <person name="Kisner P."/>
            <person name="Kodira C."/>
            <person name="Kulbokas E."/>
            <person name="Labutti K."/>
            <person name="Lama D."/>
            <person name="Landers T."/>
            <person name="Leger J."/>
            <person name="Levine S."/>
            <person name="Lewis D."/>
            <person name="Lewis T."/>
            <person name="Lindblad-toh K."/>
            <person name="Liu X."/>
            <person name="Lokyitsang T."/>
            <person name="Lokyitsang Y."/>
            <person name="Lucien O."/>
            <person name="Lui A."/>
            <person name="Ma L.J."/>
            <person name="Mabbitt R."/>
            <person name="Macdonald J."/>
            <person name="Maclean C."/>
            <person name="Major J."/>
            <person name="Manning J."/>
            <person name="Marabella R."/>
            <person name="Maru K."/>
            <person name="Matthews C."/>
            <person name="Mauceli E."/>
            <person name="Mccarthy M."/>
            <person name="Mcdonough S."/>
            <person name="Mcghee T."/>
            <person name="Meldrim J."/>
            <person name="Meneus L."/>
            <person name="Mesirov J."/>
            <person name="Mihalev A."/>
            <person name="Mihova T."/>
            <person name="Mikkelsen T."/>
            <person name="Mlenga V."/>
            <person name="Moru K."/>
            <person name="Mozes J."/>
            <person name="Mulrain L."/>
            <person name="Munson G."/>
            <person name="Naylor J."/>
            <person name="Newes C."/>
            <person name="Nguyen C."/>
            <person name="Nguyen N."/>
            <person name="Nguyen T."/>
            <person name="Nicol R."/>
            <person name="Nielsen C."/>
            <person name="Nizzari M."/>
            <person name="Norbu C."/>
            <person name="Norbu N."/>
            <person name="O'donnell P."/>
            <person name="Okoawo O."/>
            <person name="O'leary S."/>
            <person name="Omotosho B."/>
            <person name="O'neill K."/>
            <person name="Osman S."/>
            <person name="Parker S."/>
            <person name="Perrin D."/>
            <person name="Phunkhang P."/>
            <person name="Piqani B."/>
            <person name="Purcell S."/>
            <person name="Rachupka T."/>
            <person name="Ramasamy U."/>
            <person name="Rameau R."/>
            <person name="Ray V."/>
            <person name="Raymond C."/>
            <person name="Retta R."/>
            <person name="Richardson S."/>
            <person name="Rise C."/>
            <person name="Rodriguez J."/>
            <person name="Rogers J."/>
            <person name="Rogov P."/>
            <person name="Rutman M."/>
            <person name="Schupbach R."/>
            <person name="Seaman C."/>
            <person name="Settipalli S."/>
            <person name="Sharpe T."/>
            <person name="Sheridan J."/>
            <person name="Sherpa N."/>
            <person name="Shi J."/>
            <person name="Smirnov S."/>
            <person name="Smith C."/>
            <person name="Sougnez C."/>
            <person name="Spencer B."/>
            <person name="Stalker J."/>
            <person name="Stange-thomann N."/>
            <person name="Stavropoulos S."/>
            <person name="Stetson K."/>
            <person name="Stone C."/>
            <person name="Stone S."/>
            <person name="Stubbs M."/>
            <person name="Talamas J."/>
            <person name="Tchuinga P."/>
            <person name="Tenzing P."/>
            <person name="Tesfaye S."/>
            <person name="Theodore J."/>
            <person name="Thoulutsang Y."/>
            <person name="Topham K."/>
            <person name="Towey S."/>
            <person name="Tsamla T."/>
            <person name="Tsomo N."/>
            <person name="Vallee D."/>
            <person name="Vassiliev H."/>
            <person name="Venkataraman V."/>
            <person name="Vinson J."/>
            <person name="Vo A."/>
            <person name="Wade C."/>
            <person name="Wang S."/>
            <person name="Wangchuk T."/>
            <person name="Wangdi T."/>
            <person name="Whittaker C."/>
            <person name="Wilkinson J."/>
            <person name="Wu Y."/>
            <person name="Wyman D."/>
            <person name="Yadav S."/>
            <person name="Yang S."/>
            <person name="Yang X."/>
            <person name="Yeager S."/>
            <person name="Yee E."/>
            <person name="Young G."/>
            <person name="Zainoun J."/>
            <person name="Zembeck L."/>
            <person name="Zimmer A."/>
            <person name="Zody M."/>
            <person name="Lander E."/>
        </authorList>
    </citation>
    <scope>NUCLEOTIDE SEQUENCE [LARGE SCALE GENOMIC DNA]</scope>
</reference>
<sequence length="133" mass="15348">MQYDLAVAAVRIFNLVGLMLLIGHWNGCLQFLIPMLHNFPADSWIVIDDLVGRPWAEQYSWSVFKAMSHMLCIGYGQKPPKNLMDLWMTMLSMVSGAVCFAMFIGHATALIQSMDSSKRQYKEKYMQVKEYMR</sequence>
<name>H2Z2I5_CIOSA</name>
<evidence type="ECO:0000259" key="6">
    <source>
        <dbReference type="Pfam" id="PF00520"/>
    </source>
</evidence>
<organism evidence="7 8">
    <name type="scientific">Ciona savignyi</name>
    <name type="common">Pacific transparent sea squirt</name>
    <dbReference type="NCBI Taxonomy" id="51511"/>
    <lineage>
        <taxon>Eukaryota</taxon>
        <taxon>Metazoa</taxon>
        <taxon>Chordata</taxon>
        <taxon>Tunicata</taxon>
        <taxon>Ascidiacea</taxon>
        <taxon>Phlebobranchia</taxon>
        <taxon>Cionidae</taxon>
        <taxon>Ciona</taxon>
    </lineage>
</organism>
<evidence type="ECO:0000256" key="3">
    <source>
        <dbReference type="ARBA" id="ARBA00022989"/>
    </source>
</evidence>
<dbReference type="Pfam" id="PF00520">
    <property type="entry name" value="Ion_trans"/>
    <property type="match status" value="1"/>
</dbReference>
<feature type="domain" description="Ion transport" evidence="6">
    <location>
        <begin position="7"/>
        <end position="117"/>
    </location>
</feature>
<evidence type="ECO:0000256" key="4">
    <source>
        <dbReference type="ARBA" id="ARBA00023136"/>
    </source>
</evidence>
<dbReference type="Gene3D" id="1.10.287.70">
    <property type="match status" value="1"/>
</dbReference>
<dbReference type="SUPFAM" id="SSF81324">
    <property type="entry name" value="Voltage-gated potassium channels"/>
    <property type="match status" value="1"/>
</dbReference>
<dbReference type="HOGENOM" id="CLU_1997804_0_0_1"/>
<evidence type="ECO:0000256" key="1">
    <source>
        <dbReference type="ARBA" id="ARBA00004141"/>
    </source>
</evidence>
<dbReference type="PANTHER" id="PTHR45689">
    <property type="entry name" value="I[[H]] CHANNEL, ISOFORM E"/>
    <property type="match status" value="1"/>
</dbReference>
<dbReference type="GO" id="GO:0098855">
    <property type="term" value="C:HCN channel complex"/>
    <property type="evidence" value="ECO:0007669"/>
    <property type="project" value="TreeGrafter"/>
</dbReference>
<dbReference type="Proteomes" id="UP000007875">
    <property type="component" value="Unassembled WGS sequence"/>
</dbReference>
<feature type="transmembrane region" description="Helical" evidence="5">
    <location>
        <begin position="12"/>
        <end position="33"/>
    </location>
</feature>
<dbReference type="Ensembl" id="ENSCSAVT00000011935.1">
    <property type="protein sequence ID" value="ENSCSAVP00000011797.1"/>
    <property type="gene ID" value="ENSCSAVG00000006923.1"/>
</dbReference>
<reference evidence="7" key="3">
    <citation type="submission" date="2025-09" db="UniProtKB">
        <authorList>
            <consortium name="Ensembl"/>
        </authorList>
    </citation>
    <scope>IDENTIFICATION</scope>
</reference>
<keyword evidence="3 5" id="KW-1133">Transmembrane helix</keyword>
<feature type="transmembrane region" description="Helical" evidence="5">
    <location>
        <begin position="86"/>
        <end position="111"/>
    </location>
</feature>
<keyword evidence="4 5" id="KW-0472">Membrane</keyword>
<keyword evidence="8" id="KW-1185">Reference proteome</keyword>
<comment type="subcellular location">
    <subcellularLocation>
        <location evidence="1">Membrane</location>
        <topology evidence="1">Multi-pass membrane protein</topology>
    </subcellularLocation>
</comment>
<accession>H2Z2I5</accession>
<dbReference type="AlphaFoldDB" id="H2Z2I5"/>
<reference evidence="7" key="2">
    <citation type="submission" date="2025-08" db="UniProtKB">
        <authorList>
            <consortium name="Ensembl"/>
        </authorList>
    </citation>
    <scope>IDENTIFICATION</scope>
</reference>
<dbReference type="InterPro" id="IPR051413">
    <property type="entry name" value="K/Na_HCN_channel"/>
</dbReference>
<evidence type="ECO:0000256" key="5">
    <source>
        <dbReference type="SAM" id="Phobius"/>
    </source>
</evidence>
<protein>
    <recommendedName>
        <fullName evidence="6">Ion transport domain-containing protein</fullName>
    </recommendedName>
</protein>
<keyword evidence="2 5" id="KW-0812">Transmembrane</keyword>
<dbReference type="InterPro" id="IPR005821">
    <property type="entry name" value="Ion_trans_dom"/>
</dbReference>